<protein>
    <submittedName>
        <fullName evidence="1">Uncharacterized protein</fullName>
    </submittedName>
</protein>
<dbReference type="EMBL" id="JACXVP010000004">
    <property type="protein sequence ID" value="KAG5609968.1"/>
    <property type="molecule type" value="Genomic_DNA"/>
</dbReference>
<reference evidence="1 2" key="1">
    <citation type="submission" date="2020-09" db="EMBL/GenBank/DDBJ databases">
        <title>De no assembly of potato wild relative species, Solanum commersonii.</title>
        <authorList>
            <person name="Cho K."/>
        </authorList>
    </citation>
    <scope>NUCLEOTIDE SEQUENCE [LARGE SCALE GENOMIC DNA]</scope>
    <source>
        <strain evidence="1">LZ3.2</strain>
        <tissue evidence="1">Leaf</tissue>
    </source>
</reference>
<comment type="caution">
    <text evidence="1">The sequence shown here is derived from an EMBL/GenBank/DDBJ whole genome shotgun (WGS) entry which is preliminary data.</text>
</comment>
<keyword evidence="2" id="KW-1185">Reference proteome</keyword>
<evidence type="ECO:0000313" key="2">
    <source>
        <dbReference type="Proteomes" id="UP000824120"/>
    </source>
</evidence>
<organism evidence="1 2">
    <name type="scientific">Solanum commersonii</name>
    <name type="common">Commerson's wild potato</name>
    <name type="synonym">Commerson's nightshade</name>
    <dbReference type="NCBI Taxonomy" id="4109"/>
    <lineage>
        <taxon>Eukaryota</taxon>
        <taxon>Viridiplantae</taxon>
        <taxon>Streptophyta</taxon>
        <taxon>Embryophyta</taxon>
        <taxon>Tracheophyta</taxon>
        <taxon>Spermatophyta</taxon>
        <taxon>Magnoliopsida</taxon>
        <taxon>eudicotyledons</taxon>
        <taxon>Gunneridae</taxon>
        <taxon>Pentapetalae</taxon>
        <taxon>asterids</taxon>
        <taxon>lamiids</taxon>
        <taxon>Solanales</taxon>
        <taxon>Solanaceae</taxon>
        <taxon>Solanoideae</taxon>
        <taxon>Solaneae</taxon>
        <taxon>Solanum</taxon>
    </lineage>
</organism>
<accession>A0A9J5ZDP9</accession>
<evidence type="ECO:0000313" key="1">
    <source>
        <dbReference type="EMBL" id="KAG5609968.1"/>
    </source>
</evidence>
<proteinExistence type="predicted"/>
<dbReference type="AlphaFoldDB" id="A0A9J5ZDP9"/>
<dbReference type="Proteomes" id="UP000824120">
    <property type="component" value="Chromosome 4"/>
</dbReference>
<name>A0A9J5ZDP9_SOLCO</name>
<sequence>MGENWTVLKAQGVARLNLEDGVESRHVGQFGELVWVLYLSVRNLSLPSALGDSPKVFLDRPFCAPNP</sequence>
<gene>
    <name evidence="1" type="ORF">H5410_021249</name>
</gene>